<keyword evidence="1" id="KW-0732">Signal</keyword>
<evidence type="ECO:0000313" key="3">
    <source>
        <dbReference type="Proteomes" id="UP001143304"/>
    </source>
</evidence>
<dbReference type="Proteomes" id="UP001143304">
    <property type="component" value="Unassembled WGS sequence"/>
</dbReference>
<organism evidence="2 3">
    <name type="scientific">Candidatus Marimicrobium litorale</name>
    <dbReference type="NCBI Taxonomy" id="2518991"/>
    <lineage>
        <taxon>Bacteria</taxon>
        <taxon>Pseudomonadati</taxon>
        <taxon>Pseudomonadota</taxon>
        <taxon>Gammaproteobacteria</taxon>
        <taxon>Cellvibrionales</taxon>
        <taxon>Halieaceae</taxon>
        <taxon>Marimicrobium</taxon>
    </lineage>
</organism>
<keyword evidence="3" id="KW-1185">Reference proteome</keyword>
<reference evidence="2" key="1">
    <citation type="submission" date="2019-02" db="EMBL/GenBank/DDBJ databases">
        <authorList>
            <person name="Li S.-H."/>
        </authorList>
    </citation>
    <scope>NUCLEOTIDE SEQUENCE</scope>
    <source>
        <strain evidence="2">IMCC11814</strain>
    </source>
</reference>
<name>A0ABT3TAY6_9GAMM</name>
<feature type="signal peptide" evidence="1">
    <location>
        <begin position="1"/>
        <end position="26"/>
    </location>
</feature>
<sequence length="89" mass="9930">MKLYLTLCAACLMSGAILGYLNGKYAAVARFADTCDALNMVVVEDRQSGENRHFHCVEISTQDTVDLPARRALPPQQKGDFFEQHLKQV</sequence>
<protein>
    <submittedName>
        <fullName evidence="2">Uncharacterized protein</fullName>
    </submittedName>
</protein>
<feature type="chain" id="PRO_5047451522" evidence="1">
    <location>
        <begin position="27"/>
        <end position="89"/>
    </location>
</feature>
<evidence type="ECO:0000313" key="2">
    <source>
        <dbReference type="EMBL" id="MCX2978632.1"/>
    </source>
</evidence>
<accession>A0ABT3TAY6</accession>
<proteinExistence type="predicted"/>
<dbReference type="RefSeq" id="WP_279250328.1">
    <property type="nucleotide sequence ID" value="NZ_SHNO01000001.1"/>
</dbReference>
<gene>
    <name evidence="2" type="ORF">EYC82_14790</name>
</gene>
<dbReference type="EMBL" id="SHNO01000001">
    <property type="protein sequence ID" value="MCX2978632.1"/>
    <property type="molecule type" value="Genomic_DNA"/>
</dbReference>
<evidence type="ECO:0000256" key="1">
    <source>
        <dbReference type="SAM" id="SignalP"/>
    </source>
</evidence>
<comment type="caution">
    <text evidence="2">The sequence shown here is derived from an EMBL/GenBank/DDBJ whole genome shotgun (WGS) entry which is preliminary data.</text>
</comment>